<dbReference type="AlphaFoldDB" id="A0A1G7WEY6"/>
<dbReference type="InterPro" id="IPR024185">
    <property type="entry name" value="FTHF_cligase-like_sf"/>
</dbReference>
<evidence type="ECO:0000313" key="2">
    <source>
        <dbReference type="EMBL" id="SDG70319.1"/>
    </source>
</evidence>
<reference evidence="3" key="1">
    <citation type="submission" date="2016-10" db="EMBL/GenBank/DDBJ databases">
        <authorList>
            <person name="Varghese N."/>
            <person name="Submissions S."/>
        </authorList>
    </citation>
    <scope>NUCLEOTIDE SEQUENCE [LARGE SCALE GENOMIC DNA]</scope>
    <source>
        <strain evidence="3">CGMCC 4.3506</strain>
    </source>
</reference>
<dbReference type="Pfam" id="PF02589">
    <property type="entry name" value="LUD_dom"/>
    <property type="match status" value="1"/>
</dbReference>
<dbReference type="RefSeq" id="WP_090052727.1">
    <property type="nucleotide sequence ID" value="NZ_FNCC01000010.1"/>
</dbReference>
<protein>
    <submittedName>
        <fullName evidence="2">L-lactate dehydrogenase complex protein LldG</fullName>
    </submittedName>
</protein>
<accession>A0A1G7WEY6</accession>
<sequence>MNARDEILAAARGALAQARSEESEVPGVHRKPVKLPDLVGLFVERVADYGVVVRRCAESEVAGAIAEALADARTVAVPDGFPHPVTGPAPSGPRTADAVVTTVAIGIAETGTVVLDHGPGQGPRVFSLLPDIHVCVVRGDQIVPGVPAAIAGLDPLRAQTWISGPSATSDIELDRVEGVHGPRSLRVVVVDA</sequence>
<dbReference type="SUPFAM" id="SSF100950">
    <property type="entry name" value="NagB/RpiA/CoA transferase-like"/>
    <property type="match status" value="1"/>
</dbReference>
<evidence type="ECO:0000259" key="1">
    <source>
        <dbReference type="Pfam" id="PF02589"/>
    </source>
</evidence>
<dbReference type="Gene3D" id="3.40.50.10420">
    <property type="entry name" value="NagB/RpiA/CoA transferase-like"/>
    <property type="match status" value="1"/>
</dbReference>
<dbReference type="InterPro" id="IPR003741">
    <property type="entry name" value="LUD_dom"/>
</dbReference>
<dbReference type="EMBL" id="FNCC01000010">
    <property type="protein sequence ID" value="SDG70319.1"/>
    <property type="molecule type" value="Genomic_DNA"/>
</dbReference>
<name>A0A1G7WEY6_9PSEU</name>
<evidence type="ECO:0000313" key="3">
    <source>
        <dbReference type="Proteomes" id="UP000199623"/>
    </source>
</evidence>
<keyword evidence="3" id="KW-1185">Reference proteome</keyword>
<dbReference type="InterPro" id="IPR037171">
    <property type="entry name" value="NagB/RpiA_transferase-like"/>
</dbReference>
<proteinExistence type="predicted"/>
<organism evidence="2 3">
    <name type="scientific">Lentzea fradiae</name>
    <dbReference type="NCBI Taxonomy" id="200378"/>
    <lineage>
        <taxon>Bacteria</taxon>
        <taxon>Bacillati</taxon>
        <taxon>Actinomycetota</taxon>
        <taxon>Actinomycetes</taxon>
        <taxon>Pseudonocardiales</taxon>
        <taxon>Pseudonocardiaceae</taxon>
        <taxon>Lentzea</taxon>
    </lineage>
</organism>
<dbReference type="PANTHER" id="PTHR43682">
    <property type="entry name" value="LACTATE UTILIZATION PROTEIN C"/>
    <property type="match status" value="1"/>
</dbReference>
<dbReference type="STRING" id="200378.SAMN05216553_110327"/>
<gene>
    <name evidence="2" type="ORF">SAMN05216553_110327</name>
</gene>
<feature type="domain" description="LUD" evidence="1">
    <location>
        <begin position="95"/>
        <end position="190"/>
    </location>
</feature>
<dbReference type="PANTHER" id="PTHR43682:SF1">
    <property type="entry name" value="LACTATE UTILIZATION PROTEIN C"/>
    <property type="match status" value="1"/>
</dbReference>
<dbReference type="OrthoDB" id="9794187at2"/>
<dbReference type="Proteomes" id="UP000199623">
    <property type="component" value="Unassembled WGS sequence"/>
</dbReference>